<keyword evidence="3" id="KW-1185">Reference proteome</keyword>
<dbReference type="RefSeq" id="WP_309936557.1">
    <property type="nucleotide sequence ID" value="NZ_AP025305.1"/>
</dbReference>
<reference evidence="2" key="1">
    <citation type="submission" date="2023-07" db="EMBL/GenBank/DDBJ databases">
        <title>Genomic Encyclopedia of Type Strains, Phase IV (KMG-IV): sequencing the most valuable type-strain genomes for metagenomic binning, comparative biology and taxonomic classification.</title>
        <authorList>
            <person name="Goeker M."/>
        </authorList>
    </citation>
    <scope>NUCLEOTIDE SEQUENCE</scope>
    <source>
        <strain evidence="2">DSM 26174</strain>
    </source>
</reference>
<protein>
    <submittedName>
        <fullName evidence="2">Uncharacterized protein</fullName>
    </submittedName>
</protein>
<sequence length="729" mass="84402">MKSQILTIILMFCASIIQATGTQSPLKTQTYFNKNIFQTGEALCFKSYVYGNNNSTPNSTLTIELIDENNNIILTEKRKVKAGESNGCILIPTTIESNLYTIRTYTNTKNNHFASLSSIYILNSAPDLTIKKEDLTFDFSLPTKSLHIETTNLINLKIPSSYLEDTIYITDSNSKIVSKKFINSKYSELAFTPDSSDQYTLKYKSIEKKLPKAIKSNITINNHSDTKNIEYRLQNNNQEYILTLGKLFNDNLTSTKIIIPKGSTIFKKSRSELDEGIWYLHLSDSLGDIVFKNYIYSKTKTPKEELNINVKNGQLKKQRSKVNVSVTSNYLNLSDCHIKVIKKGNYGNCINGSFPDHLLLMFPELGKKDAPNKYFETIFSFIDEKELQSIKSIATFNPNIAYVNKINNTQNTVELFDLEHKESVSIKTVNGNLQIEKPNFEKVQFHLLTDINQIENSIVQSHNNIEFDNYIKNSKKAFLTKYHDLLLDKYKRRKIQTIFYFLPLTFNNDTINNKIDVDPDYEYVPENYFHVPHVAKFLKSYTKSTLLKKDKNKSKSIYLFQNKNGYRYDFPEKAEIIVNGRIYRGSHENLLSIATEKIKTIKIYHNPAKFKNFYFDVLKSGLVEFEIKDDAFQEISKNDFYPIINIKGYNYDKVKLIFPEYPDNELKHDKSNVDFRDLLYWNPKLKENDNGEFEAEFYTSDDKGVYDVIVTGKTENNDFVTKVVQLTVQ</sequence>
<keyword evidence="1" id="KW-0732">Signal</keyword>
<name>A0AAE4BQN0_9BACT</name>
<organism evidence="2 3">
    <name type="scientific">Aureibacter tunicatorum</name>
    <dbReference type="NCBI Taxonomy" id="866807"/>
    <lineage>
        <taxon>Bacteria</taxon>
        <taxon>Pseudomonadati</taxon>
        <taxon>Bacteroidota</taxon>
        <taxon>Cytophagia</taxon>
        <taxon>Cytophagales</taxon>
        <taxon>Persicobacteraceae</taxon>
        <taxon>Aureibacter</taxon>
    </lineage>
</organism>
<dbReference type="AlphaFoldDB" id="A0AAE4BQN0"/>
<gene>
    <name evidence="2" type="ORF">HNQ88_000094</name>
</gene>
<feature type="signal peptide" evidence="1">
    <location>
        <begin position="1"/>
        <end position="19"/>
    </location>
</feature>
<dbReference type="EMBL" id="JAVDQD010000001">
    <property type="protein sequence ID" value="MDR6237118.1"/>
    <property type="molecule type" value="Genomic_DNA"/>
</dbReference>
<evidence type="ECO:0000313" key="3">
    <source>
        <dbReference type="Proteomes" id="UP001185092"/>
    </source>
</evidence>
<proteinExistence type="predicted"/>
<accession>A0AAE4BQN0</accession>
<feature type="chain" id="PRO_5042122461" evidence="1">
    <location>
        <begin position="20"/>
        <end position="729"/>
    </location>
</feature>
<dbReference type="Proteomes" id="UP001185092">
    <property type="component" value="Unassembled WGS sequence"/>
</dbReference>
<evidence type="ECO:0000256" key="1">
    <source>
        <dbReference type="SAM" id="SignalP"/>
    </source>
</evidence>
<evidence type="ECO:0000313" key="2">
    <source>
        <dbReference type="EMBL" id="MDR6237118.1"/>
    </source>
</evidence>
<comment type="caution">
    <text evidence="2">The sequence shown here is derived from an EMBL/GenBank/DDBJ whole genome shotgun (WGS) entry which is preliminary data.</text>
</comment>